<dbReference type="AlphaFoldDB" id="A0A345NP92"/>
<dbReference type="Gene3D" id="1.10.579.10">
    <property type="entry name" value="DNA Cyclobutane Dipyrimidine Photolyase, subunit A, domain 3"/>
    <property type="match status" value="1"/>
</dbReference>
<dbReference type="OrthoDB" id="9772484at2"/>
<dbReference type="PRINTS" id="PR00147">
    <property type="entry name" value="DNAPHOTLYASE"/>
</dbReference>
<comment type="similarity">
    <text evidence="9">Belongs to the DNA photolyase family.</text>
</comment>
<dbReference type="Pfam" id="PF00875">
    <property type="entry name" value="DNA_photolyase"/>
    <property type="match status" value="1"/>
</dbReference>
<organism evidence="11 12">
    <name type="scientific">Ornithinimicrobium avium</name>
    <dbReference type="NCBI Taxonomy" id="2283195"/>
    <lineage>
        <taxon>Bacteria</taxon>
        <taxon>Bacillati</taxon>
        <taxon>Actinomycetota</taxon>
        <taxon>Actinomycetes</taxon>
        <taxon>Micrococcales</taxon>
        <taxon>Ornithinimicrobiaceae</taxon>
        <taxon>Ornithinimicrobium</taxon>
    </lineage>
</organism>
<reference evidence="11 12" key="1">
    <citation type="submission" date="2018-07" db="EMBL/GenBank/DDBJ databases">
        <title>Complete genome sequencing of Ornithinimicrobium sp. AMA3305.</title>
        <authorList>
            <person name="Bae J.-W."/>
        </authorList>
    </citation>
    <scope>NUCLEOTIDE SEQUENCE [LARGE SCALE GENOMIC DNA]</scope>
    <source>
        <strain evidence="11 12">AMA3305</strain>
    </source>
</reference>
<protein>
    <recommendedName>
        <fullName evidence="3">Deoxyribodipyrimidine photo-lyase</fullName>
        <ecNumber evidence="2">4.1.99.3</ecNumber>
    </recommendedName>
</protein>
<comment type="cofactor">
    <cofactor evidence="1">
        <name>(6R)-5,10-methylene-5,6,7,8-tetrahydrofolate</name>
        <dbReference type="ChEBI" id="CHEBI:15636"/>
    </cofactor>
</comment>
<dbReference type="SUPFAM" id="SSF52425">
    <property type="entry name" value="Cryptochrome/photolyase, N-terminal domain"/>
    <property type="match status" value="1"/>
</dbReference>
<dbReference type="PANTHER" id="PTHR11455:SF9">
    <property type="entry name" value="CRYPTOCHROME CIRCADIAN CLOCK 5 ISOFORM X1"/>
    <property type="match status" value="1"/>
</dbReference>
<evidence type="ECO:0000256" key="3">
    <source>
        <dbReference type="ARBA" id="ARBA00014046"/>
    </source>
</evidence>
<gene>
    <name evidence="11" type="ORF">DV701_12640</name>
</gene>
<proteinExistence type="inferred from homology"/>
<comment type="cofactor">
    <cofactor evidence="8">
        <name>FAD</name>
        <dbReference type="ChEBI" id="CHEBI:57692"/>
    </cofactor>
    <text evidence="8">Binds 1 FAD per subunit.</text>
</comment>
<evidence type="ECO:0000256" key="4">
    <source>
        <dbReference type="ARBA" id="ARBA00022630"/>
    </source>
</evidence>
<feature type="binding site" evidence="8">
    <location>
        <begin position="226"/>
        <end position="230"/>
    </location>
    <ligand>
        <name>FAD</name>
        <dbReference type="ChEBI" id="CHEBI:57692"/>
    </ligand>
</feature>
<dbReference type="Gene3D" id="3.40.50.620">
    <property type="entry name" value="HUPs"/>
    <property type="match status" value="1"/>
</dbReference>
<feature type="binding site" evidence="8">
    <location>
        <begin position="261"/>
        <end position="268"/>
    </location>
    <ligand>
        <name>FAD</name>
        <dbReference type="ChEBI" id="CHEBI:57692"/>
    </ligand>
</feature>
<dbReference type="InterPro" id="IPR006050">
    <property type="entry name" value="DNA_photolyase_N"/>
</dbReference>
<feature type="binding site" evidence="8">
    <location>
        <position position="214"/>
    </location>
    <ligand>
        <name>FAD</name>
        <dbReference type="ChEBI" id="CHEBI:57692"/>
    </ligand>
</feature>
<keyword evidence="5 8" id="KW-0274">FAD</keyword>
<dbReference type="EC" id="4.1.99.3" evidence="2"/>
<dbReference type="PANTHER" id="PTHR11455">
    <property type="entry name" value="CRYPTOCHROME"/>
    <property type="match status" value="1"/>
</dbReference>
<keyword evidence="12" id="KW-1185">Reference proteome</keyword>
<keyword evidence="4 8" id="KW-0285">Flavoprotein</keyword>
<dbReference type="Pfam" id="PF03441">
    <property type="entry name" value="FAD_binding_7"/>
    <property type="match status" value="1"/>
</dbReference>
<dbReference type="GO" id="GO:0071949">
    <property type="term" value="F:FAD binding"/>
    <property type="evidence" value="ECO:0007669"/>
    <property type="project" value="TreeGrafter"/>
</dbReference>
<feature type="binding site" evidence="8">
    <location>
        <begin position="358"/>
        <end position="360"/>
    </location>
    <ligand>
        <name>FAD</name>
        <dbReference type="ChEBI" id="CHEBI:57692"/>
    </ligand>
</feature>
<evidence type="ECO:0000256" key="7">
    <source>
        <dbReference type="ARBA" id="ARBA00033999"/>
    </source>
</evidence>
<evidence type="ECO:0000256" key="1">
    <source>
        <dbReference type="ARBA" id="ARBA00001932"/>
    </source>
</evidence>
<feature type="binding site" evidence="8">
    <location>
        <position position="258"/>
    </location>
    <ligand>
        <name>FAD</name>
        <dbReference type="ChEBI" id="CHEBI:57692"/>
    </ligand>
</feature>
<dbReference type="GO" id="GO:0003677">
    <property type="term" value="F:DNA binding"/>
    <property type="evidence" value="ECO:0007669"/>
    <property type="project" value="TreeGrafter"/>
</dbReference>
<dbReference type="PROSITE" id="PS51645">
    <property type="entry name" value="PHR_CRY_ALPHA_BETA"/>
    <property type="match status" value="1"/>
</dbReference>
<dbReference type="PROSITE" id="PS00394">
    <property type="entry name" value="DNA_PHOTOLYASES_1_1"/>
    <property type="match status" value="1"/>
</dbReference>
<accession>A0A345NP92</accession>
<dbReference type="GO" id="GO:0000719">
    <property type="term" value="P:photoreactive repair"/>
    <property type="evidence" value="ECO:0007669"/>
    <property type="project" value="UniProtKB-ARBA"/>
</dbReference>
<keyword evidence="11" id="KW-0456">Lyase</keyword>
<dbReference type="InterPro" id="IPR018394">
    <property type="entry name" value="DNA_photolyase_1_CS_C"/>
</dbReference>
<dbReference type="Proteomes" id="UP000253790">
    <property type="component" value="Chromosome"/>
</dbReference>
<dbReference type="EMBL" id="CP031229">
    <property type="protein sequence ID" value="AXH96850.1"/>
    <property type="molecule type" value="Genomic_DNA"/>
</dbReference>
<dbReference type="RefSeq" id="WP_114928731.1">
    <property type="nucleotide sequence ID" value="NZ_CP031229.1"/>
</dbReference>
<dbReference type="Gene3D" id="1.25.40.80">
    <property type="match status" value="1"/>
</dbReference>
<dbReference type="FunFam" id="1.10.579.10:FF:000003">
    <property type="entry name" value="Deoxyribodipyrimidine photo-lyase"/>
    <property type="match status" value="1"/>
</dbReference>
<dbReference type="InterPro" id="IPR014729">
    <property type="entry name" value="Rossmann-like_a/b/a_fold"/>
</dbReference>
<keyword evidence="6 9" id="KW-0157">Chromophore</keyword>
<dbReference type="InterPro" id="IPR036134">
    <property type="entry name" value="Crypto/Photolyase_FAD-like_sf"/>
</dbReference>
<evidence type="ECO:0000256" key="5">
    <source>
        <dbReference type="ARBA" id="ARBA00022827"/>
    </source>
</evidence>
<evidence type="ECO:0000313" key="11">
    <source>
        <dbReference type="EMBL" id="AXH96850.1"/>
    </source>
</evidence>
<dbReference type="GO" id="GO:0009416">
    <property type="term" value="P:response to light stimulus"/>
    <property type="evidence" value="ECO:0007669"/>
    <property type="project" value="TreeGrafter"/>
</dbReference>
<feature type="domain" description="Photolyase/cryptochrome alpha/beta" evidence="10">
    <location>
        <begin position="1"/>
        <end position="126"/>
    </location>
</feature>
<evidence type="ECO:0000259" key="10">
    <source>
        <dbReference type="PROSITE" id="PS51645"/>
    </source>
</evidence>
<dbReference type="InterPro" id="IPR005101">
    <property type="entry name" value="Cryptochr/Photolyase_FAD-bd"/>
</dbReference>
<evidence type="ECO:0000256" key="9">
    <source>
        <dbReference type="RuleBase" id="RU004182"/>
    </source>
</evidence>
<evidence type="ECO:0000256" key="2">
    <source>
        <dbReference type="ARBA" id="ARBA00013149"/>
    </source>
</evidence>
<dbReference type="SUPFAM" id="SSF48173">
    <property type="entry name" value="Cryptochrome/photolyase FAD-binding domain"/>
    <property type="match status" value="1"/>
</dbReference>
<sequence>MPSLLWLRRDLRLGDHPALLAAHEAAGEGLTVLFVVDPALWARVGAVRTAWLAATLRALEEDLEGRLTLRVGDPAEVVPAVTRETGATAVHLTRETTPYGARRDRQVRGALPEDVDWVETGTPYAVGPGLVRTGSGDPYKVFTPFSRAWRAHGWPGPAAYPDGLVPTDLGRNAHADRLVEEALAADDLPELPPAGERAALARWAEFVADDLAGYDRGRDRPAEESTSFMSPYLKVGAVHPRTLLADLSGRSDGSVERFVSELAWREFYADVLHHHPRTGWSDLRQELSGLRYDEPQDAIEAWQQGRTGYPIVDAGMRQLLATGWMHNRVRMITASFLTKDLHVWWPVGARWFLDRLIDGDLASNNHNWQWVAGTGTDAAPYFRVFNPVLQGERFDPRGEYVRRWVPELAHLPGKAVHQPWEHEEGYTRGYPRRLVDHAEERREALARYRAARG</sequence>
<dbReference type="InterPro" id="IPR002081">
    <property type="entry name" value="Cryptochrome/DNA_photolyase_1"/>
</dbReference>
<name>A0A345NP92_9MICO</name>
<evidence type="ECO:0000313" key="12">
    <source>
        <dbReference type="Proteomes" id="UP000253790"/>
    </source>
</evidence>
<dbReference type="KEGG" id="orn:DV701_12640"/>
<dbReference type="GO" id="GO:0003904">
    <property type="term" value="F:deoxyribodipyrimidine photo-lyase activity"/>
    <property type="evidence" value="ECO:0007669"/>
    <property type="project" value="UniProtKB-EC"/>
</dbReference>
<comment type="catalytic activity">
    <reaction evidence="7">
        <text>cyclobutadipyrimidine (in DNA) = 2 pyrimidine residues (in DNA).</text>
        <dbReference type="EC" id="4.1.99.3"/>
    </reaction>
</comment>
<evidence type="ECO:0000256" key="6">
    <source>
        <dbReference type="ARBA" id="ARBA00022991"/>
    </source>
</evidence>
<evidence type="ECO:0000256" key="8">
    <source>
        <dbReference type="PIRSR" id="PIRSR602081-1"/>
    </source>
</evidence>
<dbReference type="InterPro" id="IPR036155">
    <property type="entry name" value="Crypto/Photolyase_N_sf"/>
</dbReference>